<comment type="caution">
    <text evidence="2">The sequence shown here is derived from an EMBL/GenBank/DDBJ whole genome shotgun (WGS) entry which is preliminary data.</text>
</comment>
<protein>
    <recommendedName>
        <fullName evidence="4">N-acetyltransferase domain-containing protein</fullName>
    </recommendedName>
</protein>
<keyword evidence="3" id="KW-1185">Reference proteome</keyword>
<dbReference type="Gene3D" id="3.40.630.30">
    <property type="match status" value="1"/>
</dbReference>
<gene>
    <name evidence="2" type="ORF">LTR78_002492</name>
</gene>
<name>A0AAE0WTJ1_9PEZI</name>
<feature type="region of interest" description="Disordered" evidence="1">
    <location>
        <begin position="231"/>
        <end position="295"/>
    </location>
</feature>
<accession>A0AAE0WTJ1</accession>
<evidence type="ECO:0000313" key="3">
    <source>
        <dbReference type="Proteomes" id="UP001274830"/>
    </source>
</evidence>
<evidence type="ECO:0000256" key="1">
    <source>
        <dbReference type="SAM" id="MobiDB-lite"/>
    </source>
</evidence>
<sequence length="295" mass="33488">MHPSTNENYFTASKKCKNPEQPGQLKLKLETDTVSVSRCLTDLFVRIKWAPEGQKSVFIGQIEGWIIDKSLRSEARGKLWVEDFSTLDSEDPLLGLCELTGIFYDSAGRRRPCYKALATELKADRFVYINKIYIEPKYRGAKLGTHALSAFHKQLRGLPECYGLAESTIILQPAFFSDEGEEPSKELLARTQQQLIRFYTKNKYSIYHQDDVELMETESTYTLMGRKLALDTAEHESEDEPDASKDSDVSDEDDTGSIKEAENSPESKNDDDDGKMSLVADQDATAHTMRERRMS</sequence>
<dbReference type="Proteomes" id="UP001274830">
    <property type="component" value="Unassembled WGS sequence"/>
</dbReference>
<evidence type="ECO:0008006" key="4">
    <source>
        <dbReference type="Google" id="ProtNLM"/>
    </source>
</evidence>
<feature type="compositionally biased region" description="Basic and acidic residues" evidence="1">
    <location>
        <begin position="256"/>
        <end position="268"/>
    </location>
</feature>
<dbReference type="EMBL" id="JAUTXT010000006">
    <property type="protein sequence ID" value="KAK3677642.1"/>
    <property type="molecule type" value="Genomic_DNA"/>
</dbReference>
<proteinExistence type="predicted"/>
<reference evidence="2" key="1">
    <citation type="submission" date="2023-07" db="EMBL/GenBank/DDBJ databases">
        <title>Black Yeasts Isolated from many extreme environments.</title>
        <authorList>
            <person name="Coleine C."/>
            <person name="Stajich J.E."/>
            <person name="Selbmann L."/>
        </authorList>
    </citation>
    <scope>NUCLEOTIDE SEQUENCE</scope>
    <source>
        <strain evidence="2">CCFEE 5485</strain>
    </source>
</reference>
<organism evidence="2 3">
    <name type="scientific">Recurvomyces mirabilis</name>
    <dbReference type="NCBI Taxonomy" id="574656"/>
    <lineage>
        <taxon>Eukaryota</taxon>
        <taxon>Fungi</taxon>
        <taxon>Dikarya</taxon>
        <taxon>Ascomycota</taxon>
        <taxon>Pezizomycotina</taxon>
        <taxon>Dothideomycetes</taxon>
        <taxon>Dothideomycetidae</taxon>
        <taxon>Mycosphaerellales</taxon>
        <taxon>Teratosphaeriaceae</taxon>
        <taxon>Recurvomyces</taxon>
    </lineage>
</organism>
<evidence type="ECO:0000313" key="2">
    <source>
        <dbReference type="EMBL" id="KAK3677642.1"/>
    </source>
</evidence>
<dbReference type="AlphaFoldDB" id="A0AAE0WTJ1"/>